<accession>U1GYC9</accession>
<dbReference type="Proteomes" id="UP000016646">
    <property type="component" value="Unassembled WGS sequence"/>
</dbReference>
<dbReference type="InterPro" id="IPR050245">
    <property type="entry name" value="PrsA_foldase"/>
</dbReference>
<organism evidence="3 5">
    <name type="scientific">Treponema socranskii subsp. socranskii VPI DR56BR1116 = ATCC 35536</name>
    <dbReference type="NCBI Taxonomy" id="1125725"/>
    <lineage>
        <taxon>Bacteria</taxon>
        <taxon>Pseudomonadati</taxon>
        <taxon>Spirochaetota</taxon>
        <taxon>Spirochaetia</taxon>
        <taxon>Spirochaetales</taxon>
        <taxon>Treponemataceae</taxon>
        <taxon>Treponema</taxon>
    </lineage>
</organism>
<dbReference type="GO" id="GO:0003755">
    <property type="term" value="F:peptidyl-prolyl cis-trans isomerase activity"/>
    <property type="evidence" value="ECO:0007669"/>
    <property type="project" value="InterPro"/>
</dbReference>
<dbReference type="Gene3D" id="1.10.4030.10">
    <property type="entry name" value="Porin chaperone SurA, peptide-binding domain"/>
    <property type="match status" value="1"/>
</dbReference>
<dbReference type="PATRIC" id="fig|1125725.3.peg.426"/>
<evidence type="ECO:0000259" key="2">
    <source>
        <dbReference type="Pfam" id="PF13145"/>
    </source>
</evidence>
<gene>
    <name evidence="4" type="ORF">HMPREF0860_0112</name>
    <name evidence="3" type="ORF">HMPREF1325_2359</name>
</gene>
<dbReference type="RefSeq" id="WP_021329431.1">
    <property type="nucleotide sequence ID" value="NZ_AUZJ01000009.1"/>
</dbReference>
<feature type="domain" description="PpiC" evidence="2">
    <location>
        <begin position="171"/>
        <end position="305"/>
    </location>
</feature>
<keyword evidence="1" id="KW-0732">Signal</keyword>
<dbReference type="PANTHER" id="PTHR47245">
    <property type="entry name" value="PEPTIDYLPROLYL ISOMERASE"/>
    <property type="match status" value="1"/>
</dbReference>
<evidence type="ECO:0000256" key="1">
    <source>
        <dbReference type="SAM" id="SignalP"/>
    </source>
</evidence>
<evidence type="ECO:0000313" key="4">
    <source>
        <dbReference type="EMBL" id="ERK02585.1"/>
    </source>
</evidence>
<feature type="chain" id="PRO_5004611819" description="PpiC domain-containing protein" evidence="1">
    <location>
        <begin position="23"/>
        <end position="366"/>
    </location>
</feature>
<feature type="signal peptide" evidence="1">
    <location>
        <begin position="1"/>
        <end position="22"/>
    </location>
</feature>
<dbReference type="EMBL" id="AUZJ01000009">
    <property type="protein sequence ID" value="ERF61554.1"/>
    <property type="molecule type" value="Genomic_DNA"/>
</dbReference>
<proteinExistence type="predicted"/>
<dbReference type="InterPro" id="IPR000297">
    <property type="entry name" value="PPIase_PpiC"/>
</dbReference>
<comment type="caution">
    <text evidence="3">The sequence shown here is derived from an EMBL/GenBank/DDBJ whole genome shotgun (WGS) entry which is preliminary data.</text>
</comment>
<dbReference type="eggNOG" id="COG0760">
    <property type="taxonomic scope" value="Bacteria"/>
</dbReference>
<dbReference type="Pfam" id="PF13624">
    <property type="entry name" value="SurA_N_3"/>
    <property type="match status" value="1"/>
</dbReference>
<dbReference type="OrthoDB" id="362990at2"/>
<evidence type="ECO:0000313" key="6">
    <source>
        <dbReference type="Proteomes" id="UP000016646"/>
    </source>
</evidence>
<dbReference type="SUPFAM" id="SSF109998">
    <property type="entry name" value="Triger factor/SurA peptide-binding domain-like"/>
    <property type="match status" value="1"/>
</dbReference>
<reference evidence="5 6" key="1">
    <citation type="submission" date="2013-08" db="EMBL/GenBank/DDBJ databases">
        <authorList>
            <person name="Durkin A.S."/>
            <person name="Haft D.R."/>
            <person name="McCorrison J."/>
            <person name="Torralba M."/>
            <person name="Gillis M."/>
            <person name="Haft D.H."/>
            <person name="Methe B."/>
            <person name="Sutton G."/>
            <person name="Nelson K.E."/>
        </authorList>
    </citation>
    <scope>NUCLEOTIDE SEQUENCE [LARGE SCALE GENOMIC DNA]</scope>
    <source>
        <strain evidence="4 6">ATCC 35536</strain>
        <strain evidence="3 5">VPI DR56BR1116</strain>
    </source>
</reference>
<evidence type="ECO:0000313" key="3">
    <source>
        <dbReference type="EMBL" id="ERF61554.1"/>
    </source>
</evidence>
<dbReference type="PANTHER" id="PTHR47245:SF2">
    <property type="entry name" value="PEPTIDYL-PROLYL CIS-TRANS ISOMERASE HP_0175-RELATED"/>
    <property type="match status" value="1"/>
</dbReference>
<sequence>MKVNRFTLICCMLMVSAASVFAQSDLQVLAVIKLNKSESITVKQLKTRVGVYEKQAGRMLTVDERKQTLDALISEKLINQAAQKAGISIPDSTVNQNFLQSMSQMIGRNDTLTEQELNAVVRQQTKMSLDEFMKQQAGMSIAEYKDYLKAQITAQQYIQQQREAELRNVKPTDEDIRSFYEMNKANFVWSDMLRLFLVIVPKGASPDDAKAKATEMWNTLKSAKDPSSARTQIGVRSQAEKSGFQAGEMLINKTETSAVQLGISYRVLLELFSRTPGYISDVQDNETNYQFYSIIEKYDAKLLGLSDIVRPGTTITVYNYIMQYLGQQQQMAYLQKAANEISKSLDVSENVDRKKTGAELDKLLSW</sequence>
<dbReference type="STRING" id="1125725.HMPREF1325_2359"/>
<dbReference type="Gene3D" id="3.10.50.40">
    <property type="match status" value="1"/>
</dbReference>
<dbReference type="EMBL" id="AVQI01000050">
    <property type="protein sequence ID" value="ERK02585.1"/>
    <property type="molecule type" value="Genomic_DNA"/>
</dbReference>
<dbReference type="InterPro" id="IPR027304">
    <property type="entry name" value="Trigger_fact/SurA_dom_sf"/>
</dbReference>
<keyword evidence="6" id="KW-1185">Reference proteome</keyword>
<name>U1GYC9_TRESO</name>
<protein>
    <recommendedName>
        <fullName evidence="2">PpiC domain-containing protein</fullName>
    </recommendedName>
</protein>
<dbReference type="Pfam" id="PF13145">
    <property type="entry name" value="Rotamase_2"/>
    <property type="match status" value="1"/>
</dbReference>
<evidence type="ECO:0000313" key="5">
    <source>
        <dbReference type="Proteomes" id="UP000016412"/>
    </source>
</evidence>
<dbReference type="Proteomes" id="UP000016412">
    <property type="component" value="Unassembled WGS sequence"/>
</dbReference>
<dbReference type="AlphaFoldDB" id="U1GYC9"/>
<dbReference type="InterPro" id="IPR046357">
    <property type="entry name" value="PPIase_dom_sf"/>
</dbReference>